<sequence length="87" mass="9854">MGTITIRKVPDEQIQLLKDVAAKNNRSMEAEARSILEEYTAQYVSQKIMSSTDLMAEMQRLLDGEGLDPNEELTPPRDPYMRPVDLG</sequence>
<dbReference type="RefSeq" id="WP_152349798.1">
    <property type="nucleotide sequence ID" value="NZ_WBSN01000003.1"/>
</dbReference>
<dbReference type="Pfam" id="PF22513">
    <property type="entry name" value="FitA-like_RHH"/>
    <property type="match status" value="1"/>
</dbReference>
<keyword evidence="3" id="KW-0238">DNA-binding</keyword>
<protein>
    <submittedName>
        <fullName evidence="3">DNA-binding protein</fullName>
    </submittedName>
</protein>
<dbReference type="OrthoDB" id="3238326at2"/>
<reference evidence="3 4" key="1">
    <citation type="submission" date="2019-10" db="EMBL/GenBank/DDBJ databases">
        <title>Bifidobacterium from non-human primates.</title>
        <authorList>
            <person name="Modesto M."/>
        </authorList>
    </citation>
    <scope>NUCLEOTIDE SEQUENCE [LARGE SCALE GENOMIC DNA]</scope>
    <source>
        <strain evidence="3 4">TREC</strain>
    </source>
</reference>
<dbReference type="Gene3D" id="1.10.1220.10">
    <property type="entry name" value="Met repressor-like"/>
    <property type="match status" value="1"/>
</dbReference>
<dbReference type="GO" id="GO:0003677">
    <property type="term" value="F:DNA binding"/>
    <property type="evidence" value="ECO:0007669"/>
    <property type="project" value="UniProtKB-KW"/>
</dbReference>
<dbReference type="EMBL" id="WHZY01000002">
    <property type="protein sequence ID" value="NEG77802.1"/>
    <property type="molecule type" value="Genomic_DNA"/>
</dbReference>
<evidence type="ECO:0000259" key="2">
    <source>
        <dbReference type="Pfam" id="PF22513"/>
    </source>
</evidence>
<accession>A0A7K3TFI6</accession>
<evidence type="ECO:0000313" key="4">
    <source>
        <dbReference type="Proteomes" id="UP000469763"/>
    </source>
</evidence>
<name>A0A7K3TFI6_9BIFI</name>
<dbReference type="GO" id="GO:0006355">
    <property type="term" value="P:regulation of DNA-templated transcription"/>
    <property type="evidence" value="ECO:0007669"/>
    <property type="project" value="InterPro"/>
</dbReference>
<comment type="caution">
    <text evidence="3">The sequence shown here is derived from an EMBL/GenBank/DDBJ whole genome shotgun (WGS) entry which is preliminary data.</text>
</comment>
<dbReference type="SUPFAM" id="SSF47598">
    <property type="entry name" value="Ribbon-helix-helix"/>
    <property type="match status" value="1"/>
</dbReference>
<dbReference type="Proteomes" id="UP000469763">
    <property type="component" value="Unassembled WGS sequence"/>
</dbReference>
<organism evidence="3 4">
    <name type="scientific">Bifidobacterium avesanii</name>
    <dbReference type="NCBI Taxonomy" id="1798157"/>
    <lineage>
        <taxon>Bacteria</taxon>
        <taxon>Bacillati</taxon>
        <taxon>Actinomycetota</taxon>
        <taxon>Actinomycetes</taxon>
        <taxon>Bifidobacteriales</taxon>
        <taxon>Bifidobacteriaceae</taxon>
        <taxon>Bifidobacterium</taxon>
    </lineage>
</organism>
<dbReference type="InterPro" id="IPR053853">
    <property type="entry name" value="FitA-like_RHH"/>
</dbReference>
<evidence type="ECO:0000313" key="3">
    <source>
        <dbReference type="EMBL" id="NEG77802.1"/>
    </source>
</evidence>
<keyword evidence="4" id="KW-1185">Reference proteome</keyword>
<feature type="domain" description="Antitoxin FitA-like ribbon-helix-helix" evidence="2">
    <location>
        <begin position="3"/>
        <end position="38"/>
    </location>
</feature>
<feature type="region of interest" description="Disordered" evidence="1">
    <location>
        <begin position="63"/>
        <end position="87"/>
    </location>
</feature>
<dbReference type="InterPro" id="IPR013321">
    <property type="entry name" value="Arc_rbn_hlx_hlx"/>
</dbReference>
<dbReference type="InterPro" id="IPR010985">
    <property type="entry name" value="Ribbon_hlx_hlx"/>
</dbReference>
<proteinExistence type="predicted"/>
<gene>
    <name evidence="3" type="ORF">GFD22_02150</name>
</gene>
<dbReference type="AlphaFoldDB" id="A0A7K3TFI6"/>
<evidence type="ECO:0000256" key="1">
    <source>
        <dbReference type="SAM" id="MobiDB-lite"/>
    </source>
</evidence>